<sequence length="34" mass="4066">MKKENSENQIADEFLKEKIEEAKKDHDKAVDLYK</sequence>
<gene>
    <name evidence="1" type="ORF">LCGC14_1790330</name>
</gene>
<organism evidence="1">
    <name type="scientific">marine sediment metagenome</name>
    <dbReference type="NCBI Taxonomy" id="412755"/>
    <lineage>
        <taxon>unclassified sequences</taxon>
        <taxon>metagenomes</taxon>
        <taxon>ecological metagenomes</taxon>
    </lineage>
</organism>
<accession>A0A0F9HFA8</accession>
<dbReference type="AlphaFoldDB" id="A0A0F9HFA8"/>
<name>A0A0F9HFA8_9ZZZZ</name>
<feature type="non-terminal residue" evidence="1">
    <location>
        <position position="34"/>
    </location>
</feature>
<protein>
    <submittedName>
        <fullName evidence="1">Uncharacterized protein</fullName>
    </submittedName>
</protein>
<evidence type="ECO:0000313" key="1">
    <source>
        <dbReference type="EMBL" id="KKM01842.1"/>
    </source>
</evidence>
<dbReference type="EMBL" id="LAZR01017086">
    <property type="protein sequence ID" value="KKM01842.1"/>
    <property type="molecule type" value="Genomic_DNA"/>
</dbReference>
<reference evidence="1" key="1">
    <citation type="journal article" date="2015" name="Nature">
        <title>Complex archaea that bridge the gap between prokaryotes and eukaryotes.</title>
        <authorList>
            <person name="Spang A."/>
            <person name="Saw J.H."/>
            <person name="Jorgensen S.L."/>
            <person name="Zaremba-Niedzwiedzka K."/>
            <person name="Martijn J."/>
            <person name="Lind A.E."/>
            <person name="van Eijk R."/>
            <person name="Schleper C."/>
            <person name="Guy L."/>
            <person name="Ettema T.J."/>
        </authorList>
    </citation>
    <scope>NUCLEOTIDE SEQUENCE</scope>
</reference>
<comment type="caution">
    <text evidence="1">The sequence shown here is derived from an EMBL/GenBank/DDBJ whole genome shotgun (WGS) entry which is preliminary data.</text>
</comment>
<proteinExistence type="predicted"/>